<dbReference type="InterPro" id="IPR000577">
    <property type="entry name" value="Carb_kinase_FGGY"/>
</dbReference>
<comment type="pathway">
    <text evidence="1 11">Polyol metabolism; glycerol degradation via glycerol kinase pathway; sn-glycerol 3-phosphate from glycerol: step 1/1.</text>
</comment>
<dbReference type="Gene3D" id="3.30.420.40">
    <property type="match status" value="2"/>
</dbReference>
<organism evidence="15 16">
    <name type="scientific">Eubacterium barkeri</name>
    <name type="common">Clostridium barkeri</name>
    <dbReference type="NCBI Taxonomy" id="1528"/>
    <lineage>
        <taxon>Bacteria</taxon>
        <taxon>Bacillati</taxon>
        <taxon>Bacillota</taxon>
        <taxon>Clostridia</taxon>
        <taxon>Eubacteriales</taxon>
        <taxon>Eubacteriaceae</taxon>
        <taxon>Eubacterium</taxon>
    </lineage>
</organism>
<feature type="binding site" evidence="11">
    <location>
        <position position="266"/>
    </location>
    <ligand>
        <name>ATP</name>
        <dbReference type="ChEBI" id="CHEBI:30616"/>
    </ligand>
</feature>
<dbReference type="HAMAP" id="MF_00186">
    <property type="entry name" value="Glycerol_kin"/>
    <property type="match status" value="1"/>
</dbReference>
<feature type="binding site" evidence="11">
    <location>
        <position position="134"/>
    </location>
    <ligand>
        <name>sn-glycerol 3-phosphate</name>
        <dbReference type="ChEBI" id="CHEBI:57597"/>
    </ligand>
</feature>
<evidence type="ECO:0000313" key="16">
    <source>
        <dbReference type="Proteomes" id="UP000199652"/>
    </source>
</evidence>
<comment type="similarity">
    <text evidence="2 11 12">Belongs to the FGGY kinase family.</text>
</comment>
<feature type="binding site" evidence="11">
    <location>
        <position position="244"/>
    </location>
    <ligand>
        <name>glycerol</name>
        <dbReference type="ChEBI" id="CHEBI:17754"/>
    </ligand>
</feature>
<dbReference type="PROSITE" id="PS00445">
    <property type="entry name" value="FGGY_KINASES_2"/>
    <property type="match status" value="1"/>
</dbReference>
<dbReference type="PANTHER" id="PTHR10196">
    <property type="entry name" value="SUGAR KINASE"/>
    <property type="match status" value="1"/>
</dbReference>
<comment type="subunit">
    <text evidence="10 11">Homotetramer and homodimer (in equilibrium).</text>
</comment>
<dbReference type="InterPro" id="IPR005999">
    <property type="entry name" value="Glycerol_kin"/>
</dbReference>
<dbReference type="InterPro" id="IPR018484">
    <property type="entry name" value="FGGY_N"/>
</dbReference>
<evidence type="ECO:0000313" key="15">
    <source>
        <dbReference type="EMBL" id="SDY27602.1"/>
    </source>
</evidence>
<dbReference type="UniPathway" id="UPA00618">
    <property type="reaction ID" value="UER00672"/>
</dbReference>
<dbReference type="CDD" id="cd07769">
    <property type="entry name" value="ASKHA_NBD_FGGY_GK"/>
    <property type="match status" value="1"/>
</dbReference>
<feature type="binding site" evidence="11">
    <location>
        <position position="310"/>
    </location>
    <ligand>
        <name>ATP</name>
        <dbReference type="ChEBI" id="CHEBI:30616"/>
    </ligand>
</feature>
<evidence type="ECO:0000256" key="10">
    <source>
        <dbReference type="ARBA" id="ARBA00063665"/>
    </source>
</evidence>
<dbReference type="RefSeq" id="WP_090246660.1">
    <property type="nucleotide sequence ID" value="NZ_FNOU01000023.1"/>
</dbReference>
<feature type="binding site" evidence="11">
    <location>
        <position position="245"/>
    </location>
    <ligand>
        <name>glycerol</name>
        <dbReference type="ChEBI" id="CHEBI:17754"/>
    </ligand>
</feature>
<comment type="activity regulation">
    <text evidence="11">Activated by phosphorylation and inhibited by fructose 1,6-bisphosphate (FBP).</text>
</comment>
<keyword evidence="7 11" id="KW-0067">ATP-binding</keyword>
<dbReference type="EMBL" id="FNOU01000023">
    <property type="protein sequence ID" value="SDY27602.1"/>
    <property type="molecule type" value="Genomic_DNA"/>
</dbReference>
<name>A0A1H3IIV3_EUBBA</name>
<feature type="binding site" evidence="11">
    <location>
        <position position="411"/>
    </location>
    <ligand>
        <name>ATP</name>
        <dbReference type="ChEBI" id="CHEBI:30616"/>
    </ligand>
</feature>
<feature type="binding site" evidence="11">
    <location>
        <position position="13"/>
    </location>
    <ligand>
        <name>ATP</name>
        <dbReference type="ChEBI" id="CHEBI:30616"/>
    </ligand>
</feature>
<evidence type="ECO:0000256" key="2">
    <source>
        <dbReference type="ARBA" id="ARBA00009156"/>
    </source>
</evidence>
<feature type="binding site" evidence="11">
    <location>
        <position position="134"/>
    </location>
    <ligand>
        <name>glycerol</name>
        <dbReference type="ChEBI" id="CHEBI:17754"/>
    </ligand>
</feature>
<evidence type="ECO:0000256" key="3">
    <source>
        <dbReference type="ARBA" id="ARBA00022679"/>
    </source>
</evidence>
<gene>
    <name evidence="11" type="primary">glpK</name>
    <name evidence="15" type="ORF">SAMN04488579_12336</name>
</gene>
<keyword evidence="4 11" id="KW-0547">Nucleotide-binding</keyword>
<feature type="binding site" evidence="11">
    <location>
        <position position="13"/>
    </location>
    <ligand>
        <name>sn-glycerol 3-phosphate</name>
        <dbReference type="ChEBI" id="CHEBI:57597"/>
    </ligand>
</feature>
<dbReference type="Pfam" id="PF00370">
    <property type="entry name" value="FGGY_N"/>
    <property type="match status" value="1"/>
</dbReference>
<dbReference type="AlphaFoldDB" id="A0A1H3IIV3"/>
<accession>A0A1H3IIV3</accession>
<dbReference type="NCBIfam" id="TIGR01311">
    <property type="entry name" value="glycerol_kin"/>
    <property type="match status" value="1"/>
</dbReference>
<sequence length="499" mass="55502">MSKKYYLGIDQGTTGTTALLLDEEWNQVGRGYKEHTQYYPQPGWVEHDAMEIWDRLRESVEMGLGDAGITMDDIKCMGLDNQGETVVLWDNVTGKPVYRAIVWQDRRTARDADEIKAGYGDMIREKTGLVVDAYFSATKIKWIIDNVPGVQKDIERHRINAGTLDSWMIWKLTHGRVFVTDQSTASRTMLFNIHTGQWDDEILEILGIPKDILPEICDSAQIYGETDPLDFFGGRVKISGSTVDQQAALFGQACFTPGMVKTTYGTGAFMLMNTGSSPVYSQNGLLTTVGWGLDDHQMTFALDGGIYIAGAAVQWLRDKLKIIADAAETEAMAKAVEDTGGVYFVPAFAGLAAPHWDQYARGTIIGITGGTTREQLVRATLESEAYQVKDNLDVMERDSGIPIEVMRVDGGAVANAFLMQFQADILGIPVDVPVITETTALGAAYLAAYGIGDYESLEDLSSNWKLYKRYEPNMDDATRERLLHHWHKAVERAKDWDEN</sequence>
<feature type="binding site" evidence="11">
    <location>
        <position position="411"/>
    </location>
    <ligand>
        <name>ADP</name>
        <dbReference type="ChEBI" id="CHEBI:456216"/>
    </ligand>
</feature>
<evidence type="ECO:0000259" key="13">
    <source>
        <dbReference type="Pfam" id="PF00370"/>
    </source>
</evidence>
<feature type="binding site" evidence="11">
    <location>
        <position position="310"/>
    </location>
    <ligand>
        <name>ADP</name>
        <dbReference type="ChEBI" id="CHEBI:456216"/>
    </ligand>
</feature>
<proteinExistence type="inferred from homology"/>
<feature type="binding site" evidence="11">
    <location>
        <position position="14"/>
    </location>
    <ligand>
        <name>ATP</name>
        <dbReference type="ChEBI" id="CHEBI:30616"/>
    </ligand>
</feature>
<dbReference type="GO" id="GO:0005524">
    <property type="term" value="F:ATP binding"/>
    <property type="evidence" value="ECO:0007669"/>
    <property type="project" value="UniProtKB-UniRule"/>
</dbReference>
<dbReference type="PROSITE" id="PS00933">
    <property type="entry name" value="FGGY_KINASES_1"/>
    <property type="match status" value="1"/>
</dbReference>
<keyword evidence="3 11" id="KW-0808">Transferase</keyword>
<dbReference type="FunFam" id="3.30.420.40:FF:000008">
    <property type="entry name" value="Glycerol kinase"/>
    <property type="match status" value="1"/>
</dbReference>
<keyword evidence="5 11" id="KW-0418">Kinase</keyword>
<evidence type="ECO:0000259" key="14">
    <source>
        <dbReference type="Pfam" id="PF02782"/>
    </source>
</evidence>
<dbReference type="InterPro" id="IPR043129">
    <property type="entry name" value="ATPase_NBD"/>
</dbReference>
<dbReference type="InterPro" id="IPR018485">
    <property type="entry name" value="FGGY_C"/>
</dbReference>
<feature type="binding site" evidence="11">
    <location>
        <position position="244"/>
    </location>
    <ligand>
        <name>sn-glycerol 3-phosphate</name>
        <dbReference type="ChEBI" id="CHEBI:57597"/>
    </ligand>
</feature>
<dbReference type="EC" id="2.7.1.30" evidence="11"/>
<evidence type="ECO:0000256" key="9">
    <source>
        <dbReference type="ARBA" id="ARBA00054633"/>
    </source>
</evidence>
<feature type="binding site" evidence="11">
    <location>
        <position position="415"/>
    </location>
    <ligand>
        <name>ADP</name>
        <dbReference type="ChEBI" id="CHEBI:456216"/>
    </ligand>
</feature>
<dbReference type="PANTHER" id="PTHR10196:SF69">
    <property type="entry name" value="GLYCEROL KINASE"/>
    <property type="match status" value="1"/>
</dbReference>
<dbReference type="SUPFAM" id="SSF53067">
    <property type="entry name" value="Actin-like ATPase domain"/>
    <property type="match status" value="2"/>
</dbReference>
<evidence type="ECO:0000256" key="11">
    <source>
        <dbReference type="HAMAP-Rule" id="MF_00186"/>
    </source>
</evidence>
<feature type="domain" description="Carbohydrate kinase FGGY N-terminal" evidence="13">
    <location>
        <begin position="5"/>
        <end position="251"/>
    </location>
</feature>
<dbReference type="FunFam" id="3.30.420.40:FF:000007">
    <property type="entry name" value="Glycerol kinase"/>
    <property type="match status" value="1"/>
</dbReference>
<dbReference type="PIRSF" id="PIRSF000538">
    <property type="entry name" value="GlpK"/>
    <property type="match status" value="1"/>
</dbReference>
<dbReference type="GO" id="GO:0004370">
    <property type="term" value="F:glycerol kinase activity"/>
    <property type="evidence" value="ECO:0007669"/>
    <property type="project" value="UniProtKB-UniRule"/>
</dbReference>
<dbReference type="Proteomes" id="UP000199652">
    <property type="component" value="Unassembled WGS sequence"/>
</dbReference>
<comment type="catalytic activity">
    <reaction evidence="8 11">
        <text>glycerol + ATP = sn-glycerol 3-phosphate + ADP + H(+)</text>
        <dbReference type="Rhea" id="RHEA:21644"/>
        <dbReference type="ChEBI" id="CHEBI:15378"/>
        <dbReference type="ChEBI" id="CHEBI:17754"/>
        <dbReference type="ChEBI" id="CHEBI:30616"/>
        <dbReference type="ChEBI" id="CHEBI:57597"/>
        <dbReference type="ChEBI" id="CHEBI:456216"/>
        <dbReference type="EC" id="2.7.1.30"/>
    </reaction>
</comment>
<comment type="function">
    <text evidence="9 11">Key enzyme in the regulation of glycerol uptake and metabolism. Catalyzes the phosphorylation of glycerol to yield sn-glycerol 3-phosphate.</text>
</comment>
<evidence type="ECO:0000256" key="8">
    <source>
        <dbReference type="ARBA" id="ARBA00052101"/>
    </source>
</evidence>
<keyword evidence="16" id="KW-1185">Reference proteome</keyword>
<dbReference type="Pfam" id="PF02782">
    <property type="entry name" value="FGGY_C"/>
    <property type="match status" value="1"/>
</dbReference>
<comment type="caution">
    <text evidence="11">Lacks conserved residue(s) required for the propagation of feature annotation.</text>
</comment>
<feature type="binding site" evidence="11">
    <location>
        <position position="266"/>
    </location>
    <ligand>
        <name>ADP</name>
        <dbReference type="ChEBI" id="CHEBI:456216"/>
    </ligand>
</feature>
<evidence type="ECO:0000256" key="1">
    <source>
        <dbReference type="ARBA" id="ARBA00005190"/>
    </source>
</evidence>
<keyword evidence="6 11" id="KW-0319">Glycerol metabolism</keyword>
<dbReference type="GO" id="GO:0006072">
    <property type="term" value="P:glycerol-3-phosphate metabolic process"/>
    <property type="evidence" value="ECO:0007669"/>
    <property type="project" value="InterPro"/>
</dbReference>
<evidence type="ECO:0000256" key="7">
    <source>
        <dbReference type="ARBA" id="ARBA00022840"/>
    </source>
</evidence>
<feature type="domain" description="Carbohydrate kinase FGGY C-terminal" evidence="14">
    <location>
        <begin position="261"/>
        <end position="450"/>
    </location>
</feature>
<reference evidence="16" key="1">
    <citation type="submission" date="2016-10" db="EMBL/GenBank/DDBJ databases">
        <authorList>
            <person name="Varghese N."/>
            <person name="Submissions S."/>
        </authorList>
    </citation>
    <scope>NUCLEOTIDE SEQUENCE [LARGE SCALE GENOMIC DNA]</scope>
    <source>
        <strain evidence="16">VPI 5359</strain>
    </source>
</reference>
<dbReference type="GO" id="GO:0005829">
    <property type="term" value="C:cytosol"/>
    <property type="evidence" value="ECO:0007669"/>
    <property type="project" value="TreeGrafter"/>
</dbReference>
<evidence type="ECO:0000256" key="6">
    <source>
        <dbReference type="ARBA" id="ARBA00022798"/>
    </source>
</evidence>
<dbReference type="GO" id="GO:0019563">
    <property type="term" value="P:glycerol catabolic process"/>
    <property type="evidence" value="ECO:0007669"/>
    <property type="project" value="UniProtKB-UniRule"/>
</dbReference>
<feature type="binding site" evidence="11">
    <location>
        <position position="13"/>
    </location>
    <ligand>
        <name>ADP</name>
        <dbReference type="ChEBI" id="CHEBI:456216"/>
    </ligand>
</feature>
<dbReference type="NCBIfam" id="NF000756">
    <property type="entry name" value="PRK00047.1"/>
    <property type="match status" value="1"/>
</dbReference>
<evidence type="ECO:0000256" key="4">
    <source>
        <dbReference type="ARBA" id="ARBA00022741"/>
    </source>
</evidence>
<feature type="binding site" evidence="11">
    <location>
        <position position="84"/>
    </location>
    <ligand>
        <name>glycerol</name>
        <dbReference type="ChEBI" id="CHEBI:17754"/>
    </ligand>
</feature>
<dbReference type="InterPro" id="IPR018483">
    <property type="entry name" value="Carb_kinase_FGGY_CS"/>
</dbReference>
<protein>
    <recommendedName>
        <fullName evidence="11">Glycerol kinase</fullName>
        <ecNumber evidence="11">2.7.1.30</ecNumber>
    </recommendedName>
    <alternativeName>
        <fullName evidence="11">ATP:glycerol 3-phosphotransferase</fullName>
    </alternativeName>
    <alternativeName>
        <fullName evidence="11">Glycerokinase</fullName>
        <shortName evidence="11">GK</shortName>
    </alternativeName>
</protein>
<evidence type="ECO:0000256" key="12">
    <source>
        <dbReference type="RuleBase" id="RU003733"/>
    </source>
</evidence>
<feature type="binding site" evidence="11">
    <location>
        <position position="84"/>
    </location>
    <ligand>
        <name>sn-glycerol 3-phosphate</name>
        <dbReference type="ChEBI" id="CHEBI:57597"/>
    </ligand>
</feature>
<evidence type="ECO:0000256" key="5">
    <source>
        <dbReference type="ARBA" id="ARBA00022777"/>
    </source>
</evidence>
<dbReference type="OrthoDB" id="9805576at2"/>
<dbReference type="STRING" id="1528.SAMN04488579_12336"/>
<feature type="binding site" evidence="11">
    <location>
        <position position="314"/>
    </location>
    <ligand>
        <name>ATP</name>
        <dbReference type="ChEBI" id="CHEBI:30616"/>
    </ligand>
</feature>